<accession>A0A2X1ZWJ5</accession>
<sequence>MKKIISRMVNGLLICEFVLLVISLVMSYFFTDGDFSIANPMLIENSKSVFSASFLSIYLVGLLGLVFGFASVVWEEEKLSILVRTILHFLLTASTMIFVGYKLYWFQKSFLSLAIFLAIYFLIYLGIWFIEYAIYKRDISRLNAKIKNNM</sequence>
<keyword evidence="1" id="KW-0812">Transmembrane</keyword>
<feature type="transmembrane region" description="Helical" evidence="1">
    <location>
        <begin position="50"/>
        <end position="74"/>
    </location>
</feature>
<protein>
    <submittedName>
        <fullName evidence="2">Protein of uncharacterized function (DUF3021)</fullName>
    </submittedName>
</protein>
<dbReference type="AlphaFoldDB" id="A0A2X1ZWJ5"/>
<proteinExistence type="predicted"/>
<dbReference type="EMBL" id="UATM01000032">
    <property type="protein sequence ID" value="SPY48385.1"/>
    <property type="molecule type" value="Genomic_DNA"/>
</dbReference>
<evidence type="ECO:0000313" key="3">
    <source>
        <dbReference type="Proteomes" id="UP000250070"/>
    </source>
</evidence>
<dbReference type="InterPro" id="IPR021560">
    <property type="entry name" value="DUF3021"/>
</dbReference>
<dbReference type="Proteomes" id="UP000250070">
    <property type="component" value="Unassembled WGS sequence"/>
</dbReference>
<evidence type="ECO:0000256" key="1">
    <source>
        <dbReference type="SAM" id="Phobius"/>
    </source>
</evidence>
<dbReference type="OrthoDB" id="1698302at2"/>
<dbReference type="GeneID" id="83862943"/>
<keyword evidence="1" id="KW-1133">Transmembrane helix</keyword>
<reference evidence="2 3" key="1">
    <citation type="submission" date="2018-06" db="EMBL/GenBank/DDBJ databases">
        <authorList>
            <consortium name="Pathogen Informatics"/>
            <person name="Doyle S."/>
        </authorList>
    </citation>
    <scope>NUCLEOTIDE SEQUENCE [LARGE SCALE GENOMIC DNA]</scope>
    <source>
        <strain evidence="2 3">NCTC13076</strain>
    </source>
</reference>
<feature type="transmembrane region" description="Helical" evidence="1">
    <location>
        <begin position="12"/>
        <end position="30"/>
    </location>
</feature>
<keyword evidence="1" id="KW-0472">Membrane</keyword>
<name>A0A2X1ZWJ5_9FIRM</name>
<evidence type="ECO:0000313" key="2">
    <source>
        <dbReference type="EMBL" id="SPY48385.1"/>
    </source>
</evidence>
<organism evidence="2 3">
    <name type="scientific">Peptoniphilus harei</name>
    <dbReference type="NCBI Taxonomy" id="54005"/>
    <lineage>
        <taxon>Bacteria</taxon>
        <taxon>Bacillati</taxon>
        <taxon>Bacillota</taxon>
        <taxon>Tissierellia</taxon>
        <taxon>Tissierellales</taxon>
        <taxon>Peptoniphilaceae</taxon>
        <taxon>Peptoniphilus</taxon>
    </lineage>
</organism>
<feature type="transmembrane region" description="Helical" evidence="1">
    <location>
        <begin position="110"/>
        <end position="135"/>
    </location>
</feature>
<dbReference type="RefSeq" id="WP_112890070.1">
    <property type="nucleotide sequence ID" value="NZ_CP068103.1"/>
</dbReference>
<dbReference type="Pfam" id="PF11457">
    <property type="entry name" value="DUF3021"/>
    <property type="match status" value="1"/>
</dbReference>
<gene>
    <name evidence="2" type="ORF">NCTC13076_01467</name>
</gene>
<feature type="transmembrane region" description="Helical" evidence="1">
    <location>
        <begin position="86"/>
        <end position="104"/>
    </location>
</feature>